<name>A0A0J9WTN7_FUSO4</name>
<evidence type="ECO:0000313" key="2">
    <source>
        <dbReference type="Proteomes" id="UP000009097"/>
    </source>
</evidence>
<evidence type="ECO:0000313" key="1">
    <source>
        <dbReference type="EMBL" id="KNB16352.1"/>
    </source>
</evidence>
<proteinExistence type="predicted"/>
<protein>
    <submittedName>
        <fullName evidence="1">Uncharacterized protein</fullName>
    </submittedName>
</protein>
<dbReference type="GeneID" id="28962340"/>
<dbReference type="AlphaFoldDB" id="A0A0J9WTN7"/>
<dbReference type="RefSeq" id="XP_018254397.1">
    <property type="nucleotide sequence ID" value="XM_018401980.1"/>
</dbReference>
<dbReference type="VEuPathDB" id="FungiDB:FOXG_21634"/>
<reference evidence="1" key="1">
    <citation type="submission" date="2007-04" db="EMBL/GenBank/DDBJ databases">
        <authorList>
            <consortium name="The Broad Institute Genome Sequencing Platform"/>
            <person name="Birren B."/>
            <person name="Lander E."/>
            <person name="Galagan J."/>
            <person name="Nusbaum C."/>
            <person name="Devon K."/>
            <person name="Ma L.-J."/>
            <person name="Jaffe D."/>
            <person name="Butler J."/>
            <person name="Alvarez P."/>
            <person name="Gnerre S."/>
            <person name="Grabherr M."/>
            <person name="Kleber M."/>
            <person name="Mauceli E."/>
            <person name="Brockman W."/>
            <person name="MacCallum I.A."/>
            <person name="Young S."/>
            <person name="LaButti K."/>
            <person name="DeCaprio D."/>
            <person name="Crawford M."/>
            <person name="Koehrsen M."/>
            <person name="Engels R."/>
            <person name="Montgomery P."/>
            <person name="Pearson M."/>
            <person name="Howarth C."/>
            <person name="Larson L."/>
            <person name="White J."/>
            <person name="O'Leary S."/>
            <person name="Kodira C."/>
            <person name="Zeng Q."/>
            <person name="Yandava C."/>
            <person name="Alvarado L."/>
            <person name="Kistler C."/>
            <person name="Shim W.-B."/>
            <person name="Kang S."/>
            <person name="Woloshuk C."/>
        </authorList>
    </citation>
    <scope>NUCLEOTIDE SEQUENCE</scope>
    <source>
        <strain evidence="1">4287</strain>
    </source>
</reference>
<dbReference type="KEGG" id="fox:FOXG_21634"/>
<reference evidence="1" key="2">
    <citation type="journal article" date="2010" name="Nature">
        <title>Comparative genomics reveals mobile pathogenicity chromosomes in Fusarium.</title>
        <authorList>
            <person name="Ma L.J."/>
            <person name="van der Does H.C."/>
            <person name="Borkovich K.A."/>
            <person name="Coleman J.J."/>
            <person name="Daboussi M.J."/>
            <person name="Di Pietro A."/>
            <person name="Dufresne M."/>
            <person name="Freitag M."/>
            <person name="Grabherr M."/>
            <person name="Henrissat B."/>
            <person name="Houterman P.M."/>
            <person name="Kang S."/>
            <person name="Shim W.B."/>
            <person name="Woloshuk C."/>
            <person name="Xie X."/>
            <person name="Xu J.R."/>
            <person name="Antoniw J."/>
            <person name="Baker S.E."/>
            <person name="Bluhm B.H."/>
            <person name="Breakspear A."/>
            <person name="Brown D.W."/>
            <person name="Butchko R.A."/>
            <person name="Chapman S."/>
            <person name="Coulson R."/>
            <person name="Coutinho P.M."/>
            <person name="Danchin E.G."/>
            <person name="Diener A."/>
            <person name="Gale L.R."/>
            <person name="Gardiner D.M."/>
            <person name="Goff S."/>
            <person name="Hammond-Kosack K.E."/>
            <person name="Hilburn K."/>
            <person name="Hua-Van A."/>
            <person name="Jonkers W."/>
            <person name="Kazan K."/>
            <person name="Kodira C.D."/>
            <person name="Koehrsen M."/>
            <person name="Kumar L."/>
            <person name="Lee Y.H."/>
            <person name="Li L."/>
            <person name="Manners J.M."/>
            <person name="Miranda-Saavedra D."/>
            <person name="Mukherjee M."/>
            <person name="Park G."/>
            <person name="Park J."/>
            <person name="Park S.Y."/>
            <person name="Proctor R.H."/>
            <person name="Regev A."/>
            <person name="Ruiz-Roldan M.C."/>
            <person name="Sain D."/>
            <person name="Sakthikumar S."/>
            <person name="Sykes S."/>
            <person name="Schwartz D.C."/>
            <person name="Turgeon B.G."/>
            <person name="Wapinski I."/>
            <person name="Yoder O."/>
            <person name="Young S."/>
            <person name="Zeng Q."/>
            <person name="Zhou S."/>
            <person name="Galagan J."/>
            <person name="Cuomo C.A."/>
            <person name="Kistler H.C."/>
            <person name="Rep M."/>
        </authorList>
    </citation>
    <scope>NUCLEOTIDE SEQUENCE [LARGE SCALE GENOMIC DNA]</scope>
    <source>
        <strain evidence="1">4287</strain>
    </source>
</reference>
<dbReference type="EMBL" id="DS231718">
    <property type="protein sequence ID" value="KNB16352.1"/>
    <property type="molecule type" value="Genomic_DNA"/>
</dbReference>
<gene>
    <name evidence="1" type="ORF">FOXG_21634</name>
</gene>
<accession>A0A0J9WTN7</accession>
<organism evidence="1 2">
    <name type="scientific">Fusarium oxysporum f. sp. lycopersici (strain 4287 / CBS 123668 / FGSC 9935 / NRRL 34936)</name>
    <name type="common">Fusarium vascular wilt of tomato</name>
    <dbReference type="NCBI Taxonomy" id="426428"/>
    <lineage>
        <taxon>Eukaryota</taxon>
        <taxon>Fungi</taxon>
        <taxon>Dikarya</taxon>
        <taxon>Ascomycota</taxon>
        <taxon>Pezizomycotina</taxon>
        <taxon>Sordariomycetes</taxon>
        <taxon>Hypocreomycetidae</taxon>
        <taxon>Hypocreales</taxon>
        <taxon>Nectriaceae</taxon>
        <taxon>Fusarium</taxon>
        <taxon>Fusarium oxysporum species complex</taxon>
    </lineage>
</organism>
<sequence length="33" mass="3519">MAGTSNIRVGSVYLPWCGYQYMIATGNGSYGSN</sequence>
<dbReference type="Proteomes" id="UP000009097">
    <property type="component" value="Unassembled WGS sequence"/>
</dbReference>